<evidence type="ECO:0000256" key="1">
    <source>
        <dbReference type="SAM" id="MobiDB-lite"/>
    </source>
</evidence>
<evidence type="ECO:0000313" key="5">
    <source>
        <dbReference type="Proteomes" id="UP001258017"/>
    </source>
</evidence>
<protein>
    <recommendedName>
        <fullName evidence="6">Reverse transcriptase Ty1/copia-type domain-containing protein</fullName>
    </recommendedName>
</protein>
<organism evidence="4 5">
    <name type="scientific">Odynerus spinipes</name>
    <dbReference type="NCBI Taxonomy" id="1348599"/>
    <lineage>
        <taxon>Eukaryota</taxon>
        <taxon>Metazoa</taxon>
        <taxon>Ecdysozoa</taxon>
        <taxon>Arthropoda</taxon>
        <taxon>Hexapoda</taxon>
        <taxon>Insecta</taxon>
        <taxon>Pterygota</taxon>
        <taxon>Neoptera</taxon>
        <taxon>Endopterygota</taxon>
        <taxon>Hymenoptera</taxon>
        <taxon>Apocrita</taxon>
        <taxon>Aculeata</taxon>
        <taxon>Vespoidea</taxon>
        <taxon>Vespidae</taxon>
        <taxon>Eumeninae</taxon>
        <taxon>Odynerus</taxon>
    </lineage>
</organism>
<feature type="compositionally biased region" description="Polar residues" evidence="1">
    <location>
        <begin position="111"/>
        <end position="126"/>
    </location>
</feature>
<gene>
    <name evidence="4" type="ORF">KPH14_013025</name>
</gene>
<name>A0AAD9R7Y0_9HYME</name>
<keyword evidence="5" id="KW-1185">Reference proteome</keyword>
<reference evidence="4" key="2">
    <citation type="journal article" date="2023" name="Commun. Biol.">
        <title>Intrasexual cuticular hydrocarbon dimorphism in a wasp sheds light on hydrocarbon biosynthesis genes in Hymenoptera.</title>
        <authorList>
            <person name="Moris V.C."/>
            <person name="Podsiadlowski L."/>
            <person name="Martin S."/>
            <person name="Oeyen J.P."/>
            <person name="Donath A."/>
            <person name="Petersen M."/>
            <person name="Wilbrandt J."/>
            <person name="Misof B."/>
            <person name="Liedtke D."/>
            <person name="Thamm M."/>
            <person name="Scheiner R."/>
            <person name="Schmitt T."/>
            <person name="Niehuis O."/>
        </authorList>
    </citation>
    <scope>NUCLEOTIDE SEQUENCE</scope>
    <source>
        <strain evidence="4">GBR_01_08_01A</strain>
    </source>
</reference>
<proteinExistence type="predicted"/>
<feature type="non-terminal residue" evidence="4">
    <location>
        <position position="1"/>
    </location>
</feature>
<evidence type="ECO:0008006" key="6">
    <source>
        <dbReference type="Google" id="ProtNLM"/>
    </source>
</evidence>
<dbReference type="InterPro" id="IPR013103">
    <property type="entry name" value="RVT_2"/>
</dbReference>
<accession>A0AAD9R7Y0</accession>
<feature type="domain" description="Retroviral polymerase SH3-like" evidence="3">
    <location>
        <begin position="12"/>
        <end position="65"/>
    </location>
</feature>
<dbReference type="AlphaFoldDB" id="A0AAD9R7Y0"/>
<dbReference type="Pfam" id="PF07727">
    <property type="entry name" value="RVT_2"/>
    <property type="match status" value="1"/>
</dbReference>
<evidence type="ECO:0000259" key="3">
    <source>
        <dbReference type="Pfam" id="PF25597"/>
    </source>
</evidence>
<dbReference type="Proteomes" id="UP001258017">
    <property type="component" value="Unassembled WGS sequence"/>
</dbReference>
<feature type="region of interest" description="Disordered" evidence="1">
    <location>
        <begin position="88"/>
        <end position="135"/>
    </location>
</feature>
<dbReference type="EMBL" id="JAIFRP010004924">
    <property type="protein sequence ID" value="KAK2574783.1"/>
    <property type="molecule type" value="Genomic_DNA"/>
</dbReference>
<evidence type="ECO:0000259" key="2">
    <source>
        <dbReference type="Pfam" id="PF07727"/>
    </source>
</evidence>
<feature type="non-terminal residue" evidence="4">
    <location>
        <position position="314"/>
    </location>
</feature>
<dbReference type="Pfam" id="PF25597">
    <property type="entry name" value="SH3_retrovirus"/>
    <property type="match status" value="1"/>
</dbReference>
<evidence type="ECO:0000313" key="4">
    <source>
        <dbReference type="EMBL" id="KAK2574783.1"/>
    </source>
</evidence>
<sequence>VPDVGNLHVFGCTAYVHIPAEKRRKLDEKAEKLIFVGYSEESKAFRLLHKDTNTITISRDVIFSDVINKSAPSKPDVHDAVIFAPVKDIGEPNEESVKEEYESAEEGDDAGSTSQDLEDQTQYSMRRQSERINKGVPPDRYVATLKIVTNTEEEPRDRKEAISRLDKNNWKEAMDEEIDSLLKNDTWEIVPAPQDRKPVSCKWVYKIKRNAEGKIERYKARLVARGFSQKYGTDYDEVFAPVVRQTTFRTLLTIAGKESMIVKHYDAKTAFLNGQLKETIYMTQPEGYEIPGKENMVCRLKKSLYGLRQAAKVW</sequence>
<reference evidence="4" key="1">
    <citation type="submission" date="2021-08" db="EMBL/GenBank/DDBJ databases">
        <authorList>
            <person name="Misof B."/>
            <person name="Oliver O."/>
            <person name="Podsiadlowski L."/>
            <person name="Donath A."/>
            <person name="Peters R."/>
            <person name="Mayer C."/>
            <person name="Rust J."/>
            <person name="Gunkel S."/>
            <person name="Lesny P."/>
            <person name="Martin S."/>
            <person name="Oeyen J.P."/>
            <person name="Petersen M."/>
            <person name="Panagiotis P."/>
            <person name="Wilbrandt J."/>
            <person name="Tanja T."/>
        </authorList>
    </citation>
    <scope>NUCLEOTIDE SEQUENCE</scope>
    <source>
        <strain evidence="4">GBR_01_08_01A</strain>
        <tissue evidence="4">Thorax + abdomen</tissue>
    </source>
</reference>
<comment type="caution">
    <text evidence="4">The sequence shown here is derived from an EMBL/GenBank/DDBJ whole genome shotgun (WGS) entry which is preliminary data.</text>
</comment>
<dbReference type="InterPro" id="IPR057670">
    <property type="entry name" value="SH3_retrovirus"/>
</dbReference>
<feature type="domain" description="Reverse transcriptase Ty1/copia-type" evidence="2">
    <location>
        <begin position="184"/>
        <end position="314"/>
    </location>
</feature>